<dbReference type="InterPro" id="IPR024983">
    <property type="entry name" value="CHAT_dom"/>
</dbReference>
<comment type="caution">
    <text evidence="2">The sequence shown here is derived from an EMBL/GenBank/DDBJ whole genome shotgun (WGS) entry which is preliminary data.</text>
</comment>
<name>X1NG01_9ZZZZ</name>
<evidence type="ECO:0000259" key="1">
    <source>
        <dbReference type="Pfam" id="PF12770"/>
    </source>
</evidence>
<sequence length="92" mass="9764">MLNACQSGMTDPDILYPSVGGELIKTGALGVVAMAYSVYVHTAVQFTAGVYESLLNGQTLARAVTVAREALAVRDKRESPIGPISLQDWIVP</sequence>
<evidence type="ECO:0000313" key="2">
    <source>
        <dbReference type="EMBL" id="GAI29136.1"/>
    </source>
</evidence>
<organism evidence="2">
    <name type="scientific">marine sediment metagenome</name>
    <dbReference type="NCBI Taxonomy" id="412755"/>
    <lineage>
        <taxon>unclassified sequences</taxon>
        <taxon>metagenomes</taxon>
        <taxon>ecological metagenomes</taxon>
    </lineage>
</organism>
<gene>
    <name evidence="2" type="ORF">S06H3_24913</name>
</gene>
<feature type="non-terminal residue" evidence="2">
    <location>
        <position position="92"/>
    </location>
</feature>
<accession>X1NG01</accession>
<protein>
    <recommendedName>
        <fullName evidence="1">CHAT domain-containing protein</fullName>
    </recommendedName>
</protein>
<reference evidence="2" key="1">
    <citation type="journal article" date="2014" name="Front. Microbiol.">
        <title>High frequency of phylogenetically diverse reductive dehalogenase-homologous genes in deep subseafloor sedimentary metagenomes.</title>
        <authorList>
            <person name="Kawai M."/>
            <person name="Futagami T."/>
            <person name="Toyoda A."/>
            <person name="Takaki Y."/>
            <person name="Nishi S."/>
            <person name="Hori S."/>
            <person name="Arai W."/>
            <person name="Tsubouchi T."/>
            <person name="Morono Y."/>
            <person name="Uchiyama I."/>
            <person name="Ito T."/>
            <person name="Fujiyama A."/>
            <person name="Inagaki F."/>
            <person name="Takami H."/>
        </authorList>
    </citation>
    <scope>NUCLEOTIDE SEQUENCE</scope>
    <source>
        <strain evidence="2">Expedition CK06-06</strain>
    </source>
</reference>
<dbReference type="AlphaFoldDB" id="X1NG01"/>
<proteinExistence type="predicted"/>
<dbReference type="Pfam" id="PF12770">
    <property type="entry name" value="CHAT"/>
    <property type="match status" value="1"/>
</dbReference>
<feature type="domain" description="CHAT" evidence="1">
    <location>
        <begin position="1"/>
        <end position="77"/>
    </location>
</feature>
<dbReference type="EMBL" id="BARV01014083">
    <property type="protein sequence ID" value="GAI29136.1"/>
    <property type="molecule type" value="Genomic_DNA"/>
</dbReference>